<protein>
    <recommendedName>
        <fullName evidence="1">THIF-type NAD/FAD binding fold domain-containing protein</fullName>
    </recommendedName>
</protein>
<proteinExistence type="predicted"/>
<name>A0A512D9C3_9CELL</name>
<gene>
    <name evidence="2" type="ORF">CAE01nite_07660</name>
</gene>
<evidence type="ECO:0000313" key="2">
    <source>
        <dbReference type="EMBL" id="GEO33041.1"/>
    </source>
</evidence>
<accession>A0A512D9C3</accession>
<dbReference type="Proteomes" id="UP000321181">
    <property type="component" value="Unassembled WGS sequence"/>
</dbReference>
<dbReference type="InterPro" id="IPR035985">
    <property type="entry name" value="Ubiquitin-activating_enz"/>
</dbReference>
<dbReference type="SUPFAM" id="SSF69572">
    <property type="entry name" value="Activating enzymes of the ubiquitin-like proteins"/>
    <property type="match status" value="1"/>
</dbReference>
<evidence type="ECO:0000259" key="1">
    <source>
        <dbReference type="Pfam" id="PF00899"/>
    </source>
</evidence>
<reference evidence="2 3" key="1">
    <citation type="submission" date="2019-07" db="EMBL/GenBank/DDBJ databases">
        <title>Whole genome shotgun sequence of Cellulomonas aerilata NBRC 106308.</title>
        <authorList>
            <person name="Hosoyama A."/>
            <person name="Uohara A."/>
            <person name="Ohji S."/>
            <person name="Ichikawa N."/>
        </authorList>
    </citation>
    <scope>NUCLEOTIDE SEQUENCE [LARGE SCALE GENOMIC DNA]</scope>
    <source>
        <strain evidence="2 3">NBRC 106308</strain>
    </source>
</reference>
<feature type="domain" description="THIF-type NAD/FAD binding fold" evidence="1">
    <location>
        <begin position="136"/>
        <end position="315"/>
    </location>
</feature>
<dbReference type="Gene3D" id="3.40.50.720">
    <property type="entry name" value="NAD(P)-binding Rossmann-like Domain"/>
    <property type="match status" value="1"/>
</dbReference>
<keyword evidence="3" id="KW-1185">Reference proteome</keyword>
<dbReference type="GO" id="GO:0008641">
    <property type="term" value="F:ubiquitin-like modifier activating enzyme activity"/>
    <property type="evidence" value="ECO:0007669"/>
    <property type="project" value="InterPro"/>
</dbReference>
<dbReference type="AlphaFoldDB" id="A0A512D9C3"/>
<evidence type="ECO:0000313" key="3">
    <source>
        <dbReference type="Proteomes" id="UP000321181"/>
    </source>
</evidence>
<sequence length="364" mass="37204">MLEVVAVRLRPGLRVLRRATDEVQIGTDPRWAVRLTGLTVPEVRALTALDGGGVLPRMERLTARVDEDGRPCDAVVDLLRQAGLVLDAAPQRSAASVPPLPSGALADAAAWSLVLDDHDGGGGALVRARADRVVGFLGAGRLALTAATTLASAGVGTVLLDDPSPVTTRDLGAGGLSARDVGSPRAEAAARLLRDLVPEVRTSAAERTRPDVVVSVEHAVADAARARAMMAAEVVHLSVVVREGDVLVGPLVRPGSSPCLRCLDLHRTAADPAWPVVAAQLAASPRQRAVAEESVLAVVGGGLAAAAVLAQLDGRPPAVVAASLEIALPDVVPRLRRWPVHPDCGCTGLPAAGVGRPAAGPTGS</sequence>
<comment type="caution">
    <text evidence="2">The sequence shown here is derived from an EMBL/GenBank/DDBJ whole genome shotgun (WGS) entry which is preliminary data.</text>
</comment>
<dbReference type="InterPro" id="IPR000594">
    <property type="entry name" value="ThiF_NAD_FAD-bd"/>
</dbReference>
<dbReference type="EMBL" id="BJYY01000002">
    <property type="protein sequence ID" value="GEO33041.1"/>
    <property type="molecule type" value="Genomic_DNA"/>
</dbReference>
<dbReference type="Pfam" id="PF00899">
    <property type="entry name" value="ThiF"/>
    <property type="match status" value="1"/>
</dbReference>
<organism evidence="2 3">
    <name type="scientific">Cellulomonas aerilata</name>
    <dbReference type="NCBI Taxonomy" id="515326"/>
    <lineage>
        <taxon>Bacteria</taxon>
        <taxon>Bacillati</taxon>
        <taxon>Actinomycetota</taxon>
        <taxon>Actinomycetes</taxon>
        <taxon>Micrococcales</taxon>
        <taxon>Cellulomonadaceae</taxon>
        <taxon>Cellulomonas</taxon>
    </lineage>
</organism>